<dbReference type="PROSITE" id="PS50889">
    <property type="entry name" value="S4"/>
    <property type="match status" value="1"/>
</dbReference>
<proteinExistence type="inferred from homology"/>
<evidence type="ECO:0000313" key="11">
    <source>
        <dbReference type="EMBL" id="QOZ41710.1"/>
    </source>
</evidence>
<dbReference type="SMART" id="SM00363">
    <property type="entry name" value="S4"/>
    <property type="match status" value="1"/>
</dbReference>
<dbReference type="RefSeq" id="YP_010040814.1">
    <property type="nucleotide sequence ID" value="NC_054192.1"/>
</dbReference>
<evidence type="ECO:0000256" key="6">
    <source>
        <dbReference type="ARBA" id="ARBA00035158"/>
    </source>
</evidence>
<dbReference type="InterPro" id="IPR036986">
    <property type="entry name" value="S4_RNA-bd_sf"/>
</dbReference>
<evidence type="ECO:0000256" key="8">
    <source>
        <dbReference type="RuleBase" id="RU003699"/>
    </source>
</evidence>
<dbReference type="InterPro" id="IPR002942">
    <property type="entry name" value="S4_RNA-bd"/>
</dbReference>
<dbReference type="GO" id="GO:0006412">
    <property type="term" value="P:translation"/>
    <property type="evidence" value="ECO:0007669"/>
    <property type="project" value="InterPro"/>
</dbReference>
<keyword evidence="3 7" id="KW-0694">RNA-binding</keyword>
<evidence type="ECO:0000256" key="3">
    <source>
        <dbReference type="ARBA" id="ARBA00022884"/>
    </source>
</evidence>
<dbReference type="AlphaFoldDB" id="A0A873HX26"/>
<dbReference type="PROSITE" id="PS00632">
    <property type="entry name" value="RIBOSOMAL_S4"/>
    <property type="match status" value="1"/>
</dbReference>
<dbReference type="NCBIfam" id="TIGR01017">
    <property type="entry name" value="rpsD_bact"/>
    <property type="match status" value="1"/>
</dbReference>
<dbReference type="Gene3D" id="3.10.290.10">
    <property type="entry name" value="RNA-binding S4 domain"/>
    <property type="match status" value="1"/>
</dbReference>
<evidence type="ECO:0000259" key="10">
    <source>
        <dbReference type="SMART" id="SM01390"/>
    </source>
</evidence>
<evidence type="ECO:0000256" key="1">
    <source>
        <dbReference type="ARBA" id="ARBA00007465"/>
    </source>
</evidence>
<keyword evidence="5 8" id="KW-0687">Ribonucleoprotein</keyword>
<comment type="similarity">
    <text evidence="1 8">Belongs to the universal ribosomal protein uS4 family.</text>
</comment>
<geneLocation type="non-photosynthetic plastid" evidence="11"/>
<dbReference type="InterPro" id="IPR018079">
    <property type="entry name" value="Ribosomal_uS4_CS"/>
</dbReference>
<dbReference type="FunFam" id="3.10.290.10:FF:000001">
    <property type="entry name" value="30S ribosomal protein S4"/>
    <property type="match status" value="1"/>
</dbReference>
<dbReference type="GO" id="GO:0019843">
    <property type="term" value="F:rRNA binding"/>
    <property type="evidence" value="ECO:0007669"/>
    <property type="project" value="UniProtKB-KW"/>
</dbReference>
<evidence type="ECO:0000256" key="7">
    <source>
        <dbReference type="PROSITE-ProRule" id="PRU00182"/>
    </source>
</evidence>
<dbReference type="InterPro" id="IPR001912">
    <property type="entry name" value="Ribosomal_uS4_N"/>
</dbReference>
<dbReference type="SMART" id="SM01390">
    <property type="entry name" value="Ribosomal_S4"/>
    <property type="match status" value="1"/>
</dbReference>
<dbReference type="InterPro" id="IPR022801">
    <property type="entry name" value="Ribosomal_uS4"/>
</dbReference>
<dbReference type="GO" id="GO:0042274">
    <property type="term" value="P:ribosomal small subunit biogenesis"/>
    <property type="evidence" value="ECO:0007669"/>
    <property type="project" value="TreeGrafter"/>
</dbReference>
<evidence type="ECO:0000256" key="2">
    <source>
        <dbReference type="ARBA" id="ARBA00022730"/>
    </source>
</evidence>
<evidence type="ECO:0000259" key="9">
    <source>
        <dbReference type="SMART" id="SM00363"/>
    </source>
</evidence>
<sequence length="200" mass="24023">MSRYTGPRLRIIRRLGQLPSFTKKRIKYYRVKRKWQKKNSASLKYSIRLKEKQKLRYNYGINERQLLNYVRQARLKKGSTGELLLQFLEMRLDCIIYRSGFAPTIPAARQFITHGHILVNKKRVNIPSYICKTDDFISVFKKSFNFIKKKSIYLRKNSTSEYLNVNHKKLETHILTIIPRNLVKLYINELLVIEYYSRKL</sequence>
<evidence type="ECO:0000256" key="5">
    <source>
        <dbReference type="ARBA" id="ARBA00023274"/>
    </source>
</evidence>
<dbReference type="CDD" id="cd00165">
    <property type="entry name" value="S4"/>
    <property type="match status" value="1"/>
</dbReference>
<dbReference type="EMBL" id="MN794236">
    <property type="protein sequence ID" value="QOZ41710.1"/>
    <property type="molecule type" value="Genomic_DNA"/>
</dbReference>
<dbReference type="NCBIfam" id="NF003717">
    <property type="entry name" value="PRK05327.1"/>
    <property type="match status" value="1"/>
</dbReference>
<name>A0A873HX26_PROWI</name>
<dbReference type="SUPFAM" id="SSF55174">
    <property type="entry name" value="Alpha-L RNA-binding motif"/>
    <property type="match status" value="1"/>
</dbReference>
<dbReference type="HAMAP" id="MF_01306_B">
    <property type="entry name" value="Ribosomal_uS4_B"/>
    <property type="match status" value="1"/>
</dbReference>
<keyword evidence="4 8" id="KW-0689">Ribosomal protein</keyword>
<reference evidence="11" key="1">
    <citation type="journal article" name="Front. Plant Sci.">
        <title>Sequencing and Analysis of the Complete Organellar Genomes of Prototheca wickerhamii.</title>
        <authorList>
            <person name="Bakula Z."/>
            <person name="Gromadka R."/>
            <person name="Gawor J."/>
            <person name="Siedlecki P."/>
            <person name="Pomorski J.J."/>
            <person name="Maciszewski K."/>
            <person name="Gromadka A."/>
            <person name="Karnkowska A."/>
            <person name="Jagielski T."/>
        </authorList>
    </citation>
    <scope>NUCLEOTIDE SEQUENCE</scope>
    <source>
        <strain evidence="11">DBVPG</strain>
    </source>
</reference>
<keyword evidence="2 7" id="KW-0699">rRNA-binding</keyword>
<gene>
    <name evidence="11" type="primary">rps4</name>
    <name evidence="11" type="ORF">DBVPGpl_057</name>
</gene>
<dbReference type="GO" id="GO:0003735">
    <property type="term" value="F:structural constituent of ribosome"/>
    <property type="evidence" value="ECO:0007669"/>
    <property type="project" value="InterPro"/>
</dbReference>
<dbReference type="Gene3D" id="1.10.1050.10">
    <property type="entry name" value="Ribosomal Protein S4 Delta 41, Chain A, domain 1"/>
    <property type="match status" value="1"/>
</dbReference>
<dbReference type="PANTHER" id="PTHR11831">
    <property type="entry name" value="30S 40S RIBOSOMAL PROTEIN"/>
    <property type="match status" value="1"/>
</dbReference>
<dbReference type="PANTHER" id="PTHR11831:SF4">
    <property type="entry name" value="SMALL RIBOSOMAL SUBUNIT PROTEIN US4M"/>
    <property type="match status" value="1"/>
</dbReference>
<dbReference type="GeneID" id="63880547"/>
<feature type="domain" description="Small ribosomal subunit protein uS4 N-terminal" evidence="10">
    <location>
        <begin position="3"/>
        <end position="89"/>
    </location>
</feature>
<evidence type="ECO:0000256" key="4">
    <source>
        <dbReference type="ARBA" id="ARBA00022980"/>
    </source>
</evidence>
<dbReference type="GO" id="GO:0015935">
    <property type="term" value="C:small ribosomal subunit"/>
    <property type="evidence" value="ECO:0007669"/>
    <property type="project" value="InterPro"/>
</dbReference>
<dbReference type="FunFam" id="1.10.1050.10:FF:000002">
    <property type="entry name" value="30S ribosomal protein S4, chloroplastic"/>
    <property type="match status" value="1"/>
</dbReference>
<dbReference type="Pfam" id="PF00163">
    <property type="entry name" value="Ribosomal_S4"/>
    <property type="match status" value="1"/>
</dbReference>
<accession>A0A873HX26</accession>
<feature type="domain" description="RNA-binding S4" evidence="9">
    <location>
        <begin position="90"/>
        <end position="152"/>
    </location>
</feature>
<dbReference type="Pfam" id="PF01479">
    <property type="entry name" value="S4"/>
    <property type="match status" value="1"/>
</dbReference>
<organism evidence="11">
    <name type="scientific">Prototheca wickerhamii</name>
    <dbReference type="NCBI Taxonomy" id="3111"/>
    <lineage>
        <taxon>Eukaryota</taxon>
        <taxon>Viridiplantae</taxon>
        <taxon>Chlorophyta</taxon>
        <taxon>core chlorophytes</taxon>
        <taxon>Trebouxiophyceae</taxon>
        <taxon>Chlorellales</taxon>
        <taxon>Chlorellaceae</taxon>
        <taxon>Prototheca</taxon>
    </lineage>
</organism>
<keyword evidence="11" id="KW-0934">Plastid</keyword>
<protein>
    <recommendedName>
        <fullName evidence="6">Small ribosomal subunit protein uS4c</fullName>
    </recommendedName>
</protein>
<dbReference type="InterPro" id="IPR005709">
    <property type="entry name" value="Ribosomal_uS4_bac-type"/>
</dbReference>